<dbReference type="RefSeq" id="WP_073127330.1">
    <property type="nucleotide sequence ID" value="NZ_BAABCH010000014.1"/>
</dbReference>
<dbReference type="AlphaFoldDB" id="A0A1M5SBE8"/>
<dbReference type="GO" id="GO:0005886">
    <property type="term" value="C:plasma membrane"/>
    <property type="evidence" value="ECO:0007669"/>
    <property type="project" value="UniProtKB-SubCell"/>
</dbReference>
<dbReference type="InterPro" id="IPR011527">
    <property type="entry name" value="ABC1_TM_dom"/>
</dbReference>
<sequence>MDIYKNLGFIFKFIKKSKLYLIVGIVTMILSAVIITPIPYLIGYTIDNIILVNKSYNELYKVVALIILIYIIKYFLTLFYQYYLSKVQQNVVNEIRLSMINNIIESPLSFINTKEKGYILSRISESQQIGSIFNPNILNSFVGIFDLIGALIVMIYLNLKLTILCLVMIPIYYFISKKSSKKITESTIKVHETAAILNGEVYETLNGIEDIKLLNAKDIHISKVSIKLRNMMKSALKQSLNFICFIQNIILASDMVTALVLLLSGILILQNEITVGLYTSFSLYTSRILATAQTLGSLDIMVKPVCTTIVRVKEFFNLDSENNINSNPLEVNIKNISFKDVSFKYSENSEFIIKEFNEEFKEGDKILLSGINGSGKTTLIKLITALYTPTTGCILINGQDYSNLNKESIREKIGVVSQNIFLFKGTIIENILYGKKDATRQDVIDLIKEFKLDSYINRFEQGIDTEIIQNGTSISGGQAQIVAFLRAMIGEKDILILDEATSSLDIETRKMILNTLSEIEKYKILIVISHHDEKISFINKEISLMKHENKLVKFKV</sequence>
<feature type="transmembrane region" description="Helical" evidence="7">
    <location>
        <begin position="240"/>
        <end position="269"/>
    </location>
</feature>
<feature type="transmembrane region" description="Helical" evidence="7">
    <location>
        <begin position="20"/>
        <end position="42"/>
    </location>
</feature>
<dbReference type="GO" id="GO:0016887">
    <property type="term" value="F:ATP hydrolysis activity"/>
    <property type="evidence" value="ECO:0007669"/>
    <property type="project" value="InterPro"/>
</dbReference>
<dbReference type="GO" id="GO:0005524">
    <property type="term" value="F:ATP binding"/>
    <property type="evidence" value="ECO:0007669"/>
    <property type="project" value="UniProtKB-KW"/>
</dbReference>
<reference evidence="11" key="1">
    <citation type="submission" date="2016-11" db="EMBL/GenBank/DDBJ databases">
        <authorList>
            <person name="Varghese N."/>
            <person name="Submissions S."/>
        </authorList>
    </citation>
    <scope>NUCLEOTIDE SEQUENCE [LARGE SCALE GENOMIC DNA]</scope>
    <source>
        <strain evidence="11">DSM 2635</strain>
    </source>
</reference>
<feature type="transmembrane region" description="Helical" evidence="7">
    <location>
        <begin position="62"/>
        <end position="83"/>
    </location>
</feature>
<dbReference type="SUPFAM" id="SSF52540">
    <property type="entry name" value="P-loop containing nucleoside triphosphate hydrolases"/>
    <property type="match status" value="1"/>
</dbReference>
<evidence type="ECO:0000256" key="1">
    <source>
        <dbReference type="ARBA" id="ARBA00004651"/>
    </source>
</evidence>
<dbReference type="EMBL" id="FQWX01000039">
    <property type="protein sequence ID" value="SHH35770.1"/>
    <property type="molecule type" value="Genomic_DNA"/>
</dbReference>
<dbReference type="InterPro" id="IPR003593">
    <property type="entry name" value="AAA+_ATPase"/>
</dbReference>
<dbReference type="InterPro" id="IPR036640">
    <property type="entry name" value="ABC1_TM_sf"/>
</dbReference>
<dbReference type="SMART" id="SM00382">
    <property type="entry name" value="AAA"/>
    <property type="match status" value="1"/>
</dbReference>
<accession>A0A1M5SBE8</accession>
<dbReference type="STRING" id="1121321.SAMN04488530_1392"/>
<dbReference type="InterPro" id="IPR039421">
    <property type="entry name" value="Type_1_exporter"/>
</dbReference>
<dbReference type="Gene3D" id="1.20.1560.10">
    <property type="entry name" value="ABC transporter type 1, transmembrane domain"/>
    <property type="match status" value="1"/>
</dbReference>
<keyword evidence="4" id="KW-0067">ATP-binding</keyword>
<feature type="transmembrane region" description="Helical" evidence="7">
    <location>
        <begin position="147"/>
        <end position="175"/>
    </location>
</feature>
<keyword evidence="11" id="KW-1185">Reference proteome</keyword>
<evidence type="ECO:0000256" key="3">
    <source>
        <dbReference type="ARBA" id="ARBA00022741"/>
    </source>
</evidence>
<keyword evidence="6 7" id="KW-0472">Membrane</keyword>
<proteinExistence type="predicted"/>
<keyword evidence="2 7" id="KW-0812">Transmembrane</keyword>
<dbReference type="Proteomes" id="UP000243255">
    <property type="component" value="Unassembled WGS sequence"/>
</dbReference>
<dbReference type="GO" id="GO:0015421">
    <property type="term" value="F:ABC-type oligopeptide transporter activity"/>
    <property type="evidence" value="ECO:0007669"/>
    <property type="project" value="TreeGrafter"/>
</dbReference>
<dbReference type="CDD" id="cd07346">
    <property type="entry name" value="ABC_6TM_exporters"/>
    <property type="match status" value="1"/>
</dbReference>
<dbReference type="OrthoDB" id="1736581at2"/>
<evidence type="ECO:0000256" key="5">
    <source>
        <dbReference type="ARBA" id="ARBA00022989"/>
    </source>
</evidence>
<dbReference type="PANTHER" id="PTHR43394">
    <property type="entry name" value="ATP-DEPENDENT PERMEASE MDL1, MITOCHONDRIAL"/>
    <property type="match status" value="1"/>
</dbReference>
<keyword evidence="3" id="KW-0547">Nucleotide-binding</keyword>
<keyword evidence="5 7" id="KW-1133">Transmembrane helix</keyword>
<evidence type="ECO:0000259" key="9">
    <source>
        <dbReference type="PROSITE" id="PS50929"/>
    </source>
</evidence>
<dbReference type="Pfam" id="PF00005">
    <property type="entry name" value="ABC_tran"/>
    <property type="match status" value="1"/>
</dbReference>
<organism evidence="10 11">
    <name type="scientific">Asaccharospora irregularis DSM 2635</name>
    <dbReference type="NCBI Taxonomy" id="1121321"/>
    <lineage>
        <taxon>Bacteria</taxon>
        <taxon>Bacillati</taxon>
        <taxon>Bacillota</taxon>
        <taxon>Clostridia</taxon>
        <taxon>Peptostreptococcales</taxon>
        <taxon>Peptostreptococcaceae</taxon>
        <taxon>Asaccharospora</taxon>
    </lineage>
</organism>
<dbReference type="SUPFAM" id="SSF90123">
    <property type="entry name" value="ABC transporter transmembrane region"/>
    <property type="match status" value="1"/>
</dbReference>
<dbReference type="Pfam" id="PF00664">
    <property type="entry name" value="ABC_membrane"/>
    <property type="match status" value="1"/>
</dbReference>
<evidence type="ECO:0000313" key="10">
    <source>
        <dbReference type="EMBL" id="SHH35770.1"/>
    </source>
</evidence>
<evidence type="ECO:0000256" key="2">
    <source>
        <dbReference type="ARBA" id="ARBA00022692"/>
    </source>
</evidence>
<dbReference type="PROSITE" id="PS50929">
    <property type="entry name" value="ABC_TM1F"/>
    <property type="match status" value="1"/>
</dbReference>
<comment type="subcellular location">
    <subcellularLocation>
        <location evidence="1">Cell membrane</location>
        <topology evidence="1">Multi-pass membrane protein</topology>
    </subcellularLocation>
</comment>
<gene>
    <name evidence="10" type="ORF">SAMN04488530_1392</name>
</gene>
<name>A0A1M5SBE8_9FIRM</name>
<evidence type="ECO:0000313" key="11">
    <source>
        <dbReference type="Proteomes" id="UP000243255"/>
    </source>
</evidence>
<evidence type="ECO:0000259" key="8">
    <source>
        <dbReference type="PROSITE" id="PS50893"/>
    </source>
</evidence>
<dbReference type="Gene3D" id="3.40.50.300">
    <property type="entry name" value="P-loop containing nucleotide triphosphate hydrolases"/>
    <property type="match status" value="1"/>
</dbReference>
<feature type="domain" description="ABC transmembrane type-1" evidence="9">
    <location>
        <begin position="22"/>
        <end position="298"/>
    </location>
</feature>
<dbReference type="PANTHER" id="PTHR43394:SF1">
    <property type="entry name" value="ATP-BINDING CASSETTE SUB-FAMILY B MEMBER 10, MITOCHONDRIAL"/>
    <property type="match status" value="1"/>
</dbReference>
<evidence type="ECO:0000256" key="4">
    <source>
        <dbReference type="ARBA" id="ARBA00022840"/>
    </source>
</evidence>
<dbReference type="InterPro" id="IPR003439">
    <property type="entry name" value="ABC_transporter-like_ATP-bd"/>
</dbReference>
<dbReference type="PROSITE" id="PS50893">
    <property type="entry name" value="ABC_TRANSPORTER_2"/>
    <property type="match status" value="1"/>
</dbReference>
<protein>
    <submittedName>
        <fullName evidence="10">ABC-type multidrug transport system, ATPase and permease component</fullName>
    </submittedName>
</protein>
<evidence type="ECO:0000256" key="6">
    <source>
        <dbReference type="ARBA" id="ARBA00023136"/>
    </source>
</evidence>
<feature type="domain" description="ABC transporter" evidence="8">
    <location>
        <begin position="336"/>
        <end position="556"/>
    </location>
</feature>
<evidence type="ECO:0000256" key="7">
    <source>
        <dbReference type="SAM" id="Phobius"/>
    </source>
</evidence>
<dbReference type="InterPro" id="IPR027417">
    <property type="entry name" value="P-loop_NTPase"/>
</dbReference>